<dbReference type="EC" id="6.3.2.12" evidence="5"/>
<dbReference type="Proteomes" id="UP000217276">
    <property type="component" value="Chromosome"/>
</dbReference>
<comment type="catalytic activity">
    <reaction evidence="19">
        <text>(6R)-5,10-methylenetetrahydrofolyl-(gamma-L-Glu)(n) + L-glutamate + ATP = (6R)-5,10-methylenetetrahydrofolyl-(gamma-L-Glu)(n+1) + ADP + phosphate + H(+)</text>
        <dbReference type="Rhea" id="RHEA:51912"/>
        <dbReference type="Rhea" id="RHEA-COMP:13257"/>
        <dbReference type="Rhea" id="RHEA-COMP:13258"/>
        <dbReference type="ChEBI" id="CHEBI:15378"/>
        <dbReference type="ChEBI" id="CHEBI:29985"/>
        <dbReference type="ChEBI" id="CHEBI:30616"/>
        <dbReference type="ChEBI" id="CHEBI:43474"/>
        <dbReference type="ChEBI" id="CHEBI:136572"/>
        <dbReference type="ChEBI" id="CHEBI:456216"/>
        <dbReference type="EC" id="6.3.2.17"/>
    </reaction>
</comment>
<evidence type="ECO:0000256" key="7">
    <source>
        <dbReference type="ARBA" id="ARBA00019357"/>
    </source>
</evidence>
<dbReference type="KEGG" id="clk:CGC53_01565"/>
<dbReference type="SUPFAM" id="SSF53623">
    <property type="entry name" value="MurD-like peptide ligases, catalytic domain"/>
    <property type="match status" value="1"/>
</dbReference>
<dbReference type="GO" id="GO:0046872">
    <property type="term" value="F:metal ion binding"/>
    <property type="evidence" value="ECO:0007669"/>
    <property type="project" value="UniProtKB-KW"/>
</dbReference>
<comment type="pathway">
    <text evidence="3">Cofactor biosynthesis; tetrahydrofolylpolyglutamate biosynthesis.</text>
</comment>
<dbReference type="RefSeq" id="WP_095913050.1">
    <property type="nucleotide sequence ID" value="NZ_CAUUPF010000009.1"/>
</dbReference>
<dbReference type="PROSITE" id="PS01011">
    <property type="entry name" value="FOLYLPOLYGLU_SYNT_1"/>
    <property type="match status" value="1"/>
</dbReference>
<comment type="similarity">
    <text evidence="4">Belongs to the folylpolyglutamate synthase family.</text>
</comment>
<evidence type="ECO:0000256" key="20">
    <source>
        <dbReference type="ARBA" id="ARBA00049161"/>
    </source>
</evidence>
<dbReference type="Pfam" id="PF08245">
    <property type="entry name" value="Mur_ligase_M"/>
    <property type="match status" value="1"/>
</dbReference>
<proteinExistence type="inferred from homology"/>
<evidence type="ECO:0000256" key="8">
    <source>
        <dbReference type="ARBA" id="ARBA00022598"/>
    </source>
</evidence>
<dbReference type="SUPFAM" id="SSF53244">
    <property type="entry name" value="MurD-like peptide ligases, peptide-binding domain"/>
    <property type="match status" value="1"/>
</dbReference>
<evidence type="ECO:0000256" key="10">
    <source>
        <dbReference type="ARBA" id="ARBA00022741"/>
    </source>
</evidence>
<dbReference type="Gene3D" id="3.40.1190.10">
    <property type="entry name" value="Mur-like, catalytic domain"/>
    <property type="match status" value="1"/>
</dbReference>
<sequence>MNYQETLSWMFNQLPMFQTQGKTALNNKLDRTIAFAAVLGNPEKKFKTLHIAGTNGKGSSSSMLASILQEAGYKVGLYTSPHLKDFRERIKINGVEIPEERVVSFIATHKDFLATHHLSFFEMTVGLAFDYFAEEKVDIGVIEVGLGGRFDSTNIITPEVSLITNISKDHTDILGNTLPEIAFEKAGIIKKNTPVVISEYQEETAPVFIKRAKEEKAPIVFANELTTDLTTDLQGIYQQKNIKGVIAVIDFLKHQGWDISDENLKNGLLNVVKNTHLKGRWQTLSTHPTVVCDTGHNIGGLTYVMEQLKKQTYTQLHIVIGFVKEKDVKGVLELFPKEAHYYFCSPNIKRGLAVEILKEIATAKGLKGEAYSSVQEAVSAAKAKAQPTDFIFIGGSTFVVSELADL</sequence>
<evidence type="ECO:0000256" key="1">
    <source>
        <dbReference type="ARBA" id="ARBA00002714"/>
    </source>
</evidence>
<evidence type="ECO:0000256" key="11">
    <source>
        <dbReference type="ARBA" id="ARBA00022840"/>
    </source>
</evidence>
<keyword evidence="13" id="KW-0289">Folate biosynthesis</keyword>
<evidence type="ECO:0000256" key="9">
    <source>
        <dbReference type="ARBA" id="ARBA00022723"/>
    </source>
</evidence>
<protein>
    <recommendedName>
        <fullName evidence="7">Dihydrofolate synthase/folylpolyglutamate synthase</fullName>
        <ecNumber evidence="5">6.3.2.12</ecNumber>
        <ecNumber evidence="6">6.3.2.17</ecNumber>
    </recommendedName>
    <alternativeName>
        <fullName evidence="16">Folylpoly-gamma-glutamate synthetase-dihydrofolate synthetase</fullName>
    </alternativeName>
    <alternativeName>
        <fullName evidence="14">Folylpolyglutamate synthetase</fullName>
    </alternativeName>
    <alternativeName>
        <fullName evidence="15">Tetrahydrofolylpolyglutamate synthase</fullName>
    </alternativeName>
</protein>
<evidence type="ECO:0000256" key="19">
    <source>
        <dbReference type="ARBA" id="ARBA00049035"/>
    </source>
</evidence>
<accession>A0A250F7P2</accession>
<dbReference type="Gene3D" id="3.90.190.20">
    <property type="entry name" value="Mur ligase, C-terminal domain"/>
    <property type="match status" value="1"/>
</dbReference>
<name>A0A250F7P2_9FLAO</name>
<keyword evidence="24" id="KW-1185">Reference proteome</keyword>
<dbReference type="PANTHER" id="PTHR11136">
    <property type="entry name" value="FOLYLPOLYGLUTAMATE SYNTHASE-RELATED"/>
    <property type="match status" value="1"/>
</dbReference>
<dbReference type="InterPro" id="IPR004101">
    <property type="entry name" value="Mur_ligase_C"/>
</dbReference>
<dbReference type="NCBIfam" id="TIGR01499">
    <property type="entry name" value="folC"/>
    <property type="match status" value="1"/>
</dbReference>
<dbReference type="InterPro" id="IPR018109">
    <property type="entry name" value="Folylpolyglutamate_synth_CS"/>
</dbReference>
<keyword evidence="8" id="KW-0436">Ligase</keyword>
<dbReference type="InterPro" id="IPR001645">
    <property type="entry name" value="Folylpolyglutamate_synth"/>
</dbReference>
<evidence type="ECO:0000256" key="5">
    <source>
        <dbReference type="ARBA" id="ARBA00013023"/>
    </source>
</evidence>
<comment type="pathway">
    <text evidence="2">Cofactor biosynthesis; tetrahydrofolate biosynthesis; 7,8-dihydrofolate from 2-amino-4-hydroxy-6-hydroxymethyl-7,8-dihydropteridine diphosphate and 4-aminobenzoate: step 2/2.</text>
</comment>
<reference evidence="24" key="1">
    <citation type="submission" date="2017-06" db="EMBL/GenBank/DDBJ databases">
        <title>Capnocytophaga spp. assemblies.</title>
        <authorList>
            <person name="Gulvik C.A."/>
        </authorList>
    </citation>
    <scope>NUCLEOTIDE SEQUENCE [LARGE SCALE GENOMIC DNA]</scope>
    <source>
        <strain evidence="24">H6253</strain>
    </source>
</reference>
<dbReference type="GO" id="GO:0046656">
    <property type="term" value="P:folic acid biosynthetic process"/>
    <property type="evidence" value="ECO:0007669"/>
    <property type="project" value="UniProtKB-KW"/>
</dbReference>
<evidence type="ECO:0000256" key="16">
    <source>
        <dbReference type="ARBA" id="ARBA00032510"/>
    </source>
</evidence>
<evidence type="ECO:0000256" key="12">
    <source>
        <dbReference type="ARBA" id="ARBA00022842"/>
    </source>
</evidence>
<dbReference type="PROSITE" id="PS01012">
    <property type="entry name" value="FOLYLPOLYGLU_SYNT_2"/>
    <property type="match status" value="1"/>
</dbReference>
<dbReference type="Pfam" id="PF02875">
    <property type="entry name" value="Mur_ligase_C"/>
    <property type="match status" value="1"/>
</dbReference>
<comment type="function">
    <text evidence="1">Functions in two distinct reactions of the de novo folate biosynthetic pathway. Catalyzes the addition of a glutamate residue to dihydropteroate (7,8-dihydropteroate or H2Pte) to form dihydrofolate (7,8-dihydrofolate monoglutamate or H2Pte-Glu). Also catalyzes successive additions of L-glutamate to tetrahydrofolate or 10-formyltetrahydrofolate or 5,10-methylenetetrahydrofolate, leading to folylpolyglutamate derivatives.</text>
</comment>
<comment type="catalytic activity">
    <reaction evidence="18">
        <text>10-formyltetrahydrofolyl-(gamma-L-Glu)(n) + L-glutamate + ATP = 10-formyltetrahydrofolyl-(gamma-L-Glu)(n+1) + ADP + phosphate + H(+)</text>
        <dbReference type="Rhea" id="RHEA:51904"/>
        <dbReference type="Rhea" id="RHEA-COMP:13088"/>
        <dbReference type="Rhea" id="RHEA-COMP:14300"/>
        <dbReference type="ChEBI" id="CHEBI:15378"/>
        <dbReference type="ChEBI" id="CHEBI:29985"/>
        <dbReference type="ChEBI" id="CHEBI:30616"/>
        <dbReference type="ChEBI" id="CHEBI:43474"/>
        <dbReference type="ChEBI" id="CHEBI:134413"/>
        <dbReference type="ChEBI" id="CHEBI:456216"/>
        <dbReference type="EC" id="6.3.2.17"/>
    </reaction>
</comment>
<feature type="domain" description="Mur ligase central" evidence="22">
    <location>
        <begin position="51"/>
        <end position="228"/>
    </location>
</feature>
<dbReference type="EMBL" id="CP022384">
    <property type="protein sequence ID" value="ATA81131.1"/>
    <property type="molecule type" value="Genomic_DNA"/>
</dbReference>
<dbReference type="AlphaFoldDB" id="A0A250F7P2"/>
<evidence type="ECO:0000256" key="3">
    <source>
        <dbReference type="ARBA" id="ARBA00005150"/>
    </source>
</evidence>
<evidence type="ECO:0000313" key="24">
    <source>
        <dbReference type="Proteomes" id="UP000217276"/>
    </source>
</evidence>
<dbReference type="PANTHER" id="PTHR11136:SF0">
    <property type="entry name" value="DIHYDROFOLATE SYNTHETASE-RELATED"/>
    <property type="match status" value="1"/>
</dbReference>
<dbReference type="EC" id="6.3.2.17" evidence="6"/>
<dbReference type="InterPro" id="IPR013221">
    <property type="entry name" value="Mur_ligase_cen"/>
</dbReference>
<evidence type="ECO:0000256" key="6">
    <source>
        <dbReference type="ARBA" id="ARBA00013025"/>
    </source>
</evidence>
<comment type="catalytic activity">
    <reaction evidence="17">
        <text>(6S)-5,6,7,8-tetrahydrofolyl-(gamma-L-Glu)(n) + L-glutamate + ATP = (6S)-5,6,7,8-tetrahydrofolyl-(gamma-L-Glu)(n+1) + ADP + phosphate + H(+)</text>
        <dbReference type="Rhea" id="RHEA:10580"/>
        <dbReference type="Rhea" id="RHEA-COMP:14738"/>
        <dbReference type="Rhea" id="RHEA-COMP:14740"/>
        <dbReference type="ChEBI" id="CHEBI:15378"/>
        <dbReference type="ChEBI" id="CHEBI:29985"/>
        <dbReference type="ChEBI" id="CHEBI:30616"/>
        <dbReference type="ChEBI" id="CHEBI:43474"/>
        <dbReference type="ChEBI" id="CHEBI:141005"/>
        <dbReference type="ChEBI" id="CHEBI:456216"/>
        <dbReference type="EC" id="6.3.2.17"/>
    </reaction>
</comment>
<dbReference type="InterPro" id="IPR036565">
    <property type="entry name" value="Mur-like_cat_sf"/>
</dbReference>
<evidence type="ECO:0000256" key="2">
    <source>
        <dbReference type="ARBA" id="ARBA00004799"/>
    </source>
</evidence>
<evidence type="ECO:0000256" key="14">
    <source>
        <dbReference type="ARBA" id="ARBA00030048"/>
    </source>
</evidence>
<evidence type="ECO:0000256" key="17">
    <source>
        <dbReference type="ARBA" id="ARBA00047493"/>
    </source>
</evidence>
<evidence type="ECO:0000256" key="13">
    <source>
        <dbReference type="ARBA" id="ARBA00022909"/>
    </source>
</evidence>
<evidence type="ECO:0000259" key="22">
    <source>
        <dbReference type="Pfam" id="PF08245"/>
    </source>
</evidence>
<evidence type="ECO:0000259" key="21">
    <source>
        <dbReference type="Pfam" id="PF02875"/>
    </source>
</evidence>
<keyword evidence="10" id="KW-0547">Nucleotide-binding</keyword>
<dbReference type="GO" id="GO:0008841">
    <property type="term" value="F:dihydrofolate synthase activity"/>
    <property type="evidence" value="ECO:0007669"/>
    <property type="project" value="UniProtKB-EC"/>
</dbReference>
<comment type="catalytic activity">
    <reaction evidence="20">
        <text>7,8-dihydropteroate + L-glutamate + ATP = 7,8-dihydrofolate + ADP + phosphate + H(+)</text>
        <dbReference type="Rhea" id="RHEA:23584"/>
        <dbReference type="ChEBI" id="CHEBI:15378"/>
        <dbReference type="ChEBI" id="CHEBI:17839"/>
        <dbReference type="ChEBI" id="CHEBI:29985"/>
        <dbReference type="ChEBI" id="CHEBI:30616"/>
        <dbReference type="ChEBI" id="CHEBI:43474"/>
        <dbReference type="ChEBI" id="CHEBI:57451"/>
        <dbReference type="ChEBI" id="CHEBI:456216"/>
        <dbReference type="EC" id="6.3.2.12"/>
    </reaction>
</comment>
<dbReference type="GO" id="GO:0004326">
    <property type="term" value="F:tetrahydrofolylpolyglutamate synthase activity"/>
    <property type="evidence" value="ECO:0007669"/>
    <property type="project" value="UniProtKB-EC"/>
</dbReference>
<gene>
    <name evidence="23" type="ORF">CGC53_01565</name>
</gene>
<keyword evidence="12" id="KW-0460">Magnesium</keyword>
<evidence type="ECO:0000256" key="15">
    <source>
        <dbReference type="ARBA" id="ARBA00030592"/>
    </source>
</evidence>
<evidence type="ECO:0000313" key="23">
    <source>
        <dbReference type="EMBL" id="ATA81131.1"/>
    </source>
</evidence>
<dbReference type="GO" id="GO:0005737">
    <property type="term" value="C:cytoplasm"/>
    <property type="evidence" value="ECO:0007669"/>
    <property type="project" value="TreeGrafter"/>
</dbReference>
<keyword evidence="11" id="KW-0067">ATP-binding</keyword>
<organism evidence="23 24">
    <name type="scientific">Capnocytophaga leadbetteri</name>
    <dbReference type="NCBI Taxonomy" id="327575"/>
    <lineage>
        <taxon>Bacteria</taxon>
        <taxon>Pseudomonadati</taxon>
        <taxon>Bacteroidota</taxon>
        <taxon>Flavobacteriia</taxon>
        <taxon>Flavobacteriales</taxon>
        <taxon>Flavobacteriaceae</taxon>
        <taxon>Capnocytophaga</taxon>
    </lineage>
</organism>
<evidence type="ECO:0000256" key="4">
    <source>
        <dbReference type="ARBA" id="ARBA00008276"/>
    </source>
</evidence>
<dbReference type="GO" id="GO:0005524">
    <property type="term" value="F:ATP binding"/>
    <property type="evidence" value="ECO:0007669"/>
    <property type="project" value="UniProtKB-KW"/>
</dbReference>
<evidence type="ECO:0000256" key="18">
    <source>
        <dbReference type="ARBA" id="ARBA00047808"/>
    </source>
</evidence>
<dbReference type="InterPro" id="IPR036615">
    <property type="entry name" value="Mur_ligase_C_dom_sf"/>
</dbReference>
<keyword evidence="9" id="KW-0479">Metal-binding</keyword>
<feature type="domain" description="Mur ligase C-terminal" evidence="21">
    <location>
        <begin position="279"/>
        <end position="396"/>
    </location>
</feature>
<dbReference type="PIRSF" id="PIRSF001563">
    <property type="entry name" value="Folylpolyglu_synth"/>
    <property type="match status" value="1"/>
</dbReference>